<feature type="binding site" evidence="8">
    <location>
        <position position="333"/>
    </location>
    <ligand>
        <name>Zn(2+)</name>
        <dbReference type="ChEBI" id="CHEBI:29105"/>
        <label>2</label>
    </ligand>
</feature>
<name>A0A6I4YKH4_9DEIO</name>
<protein>
    <submittedName>
        <fullName evidence="9">Peptidase M42</fullName>
    </submittedName>
</protein>
<sequence length="356" mass="37521">MRAGAGLPDRVAGGARVNLEYTLDVLVRLLATPSPTGFTEAAVALLEQELRALGVAPQRTRKGALTWEVAGTGEGHVTFSGHVDTLGAMVKGVKDSGRLRLWPLGGYDWATVEGEDVLVHTQAGRTLTGTVVNVRQSTHVHGAALRELKREAAVMEVRLDEAVFSARDVRALGVQEGDFVSFDARPRVTASGYVKARHLDNKAAVAVFLAVTRELLAAPAPVTAAFHVTTYEEVGHGAATGIPAHTDALIAVDMAAVGEGQTSSEHCVSLCVADGGGPYDHALGNRLRAAARSAGLDLRVDIYPYYASDGTAAWRAGGDYPVALIGPGVDASHAYERTHTDALRATGELMLAYLRQ</sequence>
<evidence type="ECO:0000256" key="1">
    <source>
        <dbReference type="ARBA" id="ARBA00006272"/>
    </source>
</evidence>
<proteinExistence type="inferred from homology"/>
<dbReference type="GO" id="GO:0006508">
    <property type="term" value="P:proteolysis"/>
    <property type="evidence" value="ECO:0007669"/>
    <property type="project" value="UniProtKB-KW"/>
</dbReference>
<evidence type="ECO:0000256" key="5">
    <source>
        <dbReference type="ARBA" id="ARBA00022801"/>
    </source>
</evidence>
<evidence type="ECO:0000313" key="9">
    <source>
        <dbReference type="EMBL" id="MXV20491.1"/>
    </source>
</evidence>
<dbReference type="SUPFAM" id="SSF101821">
    <property type="entry name" value="Aminopeptidase/glucanase lid domain"/>
    <property type="match status" value="1"/>
</dbReference>
<dbReference type="PANTHER" id="PTHR32481:SF7">
    <property type="entry name" value="AMINOPEPTIDASE YHFE-RELATED"/>
    <property type="match status" value="1"/>
</dbReference>
<evidence type="ECO:0000256" key="3">
    <source>
        <dbReference type="ARBA" id="ARBA00022670"/>
    </source>
</evidence>
<dbReference type="EMBL" id="WVHK01000047">
    <property type="protein sequence ID" value="MXV20491.1"/>
    <property type="molecule type" value="Genomic_DNA"/>
</dbReference>
<evidence type="ECO:0000256" key="7">
    <source>
        <dbReference type="PIRSR" id="PIRSR001123-1"/>
    </source>
</evidence>
<evidence type="ECO:0000256" key="2">
    <source>
        <dbReference type="ARBA" id="ARBA00022438"/>
    </source>
</evidence>
<accession>A0A6I4YKH4</accession>
<dbReference type="GO" id="GO:0004177">
    <property type="term" value="F:aminopeptidase activity"/>
    <property type="evidence" value="ECO:0007669"/>
    <property type="project" value="UniProtKB-UniRule"/>
</dbReference>
<dbReference type="GO" id="GO:0046872">
    <property type="term" value="F:metal ion binding"/>
    <property type="evidence" value="ECO:0007669"/>
    <property type="project" value="UniProtKB-UniRule"/>
</dbReference>
<evidence type="ECO:0000256" key="8">
    <source>
        <dbReference type="PIRSR" id="PIRSR001123-2"/>
    </source>
</evidence>
<dbReference type="SUPFAM" id="SSF53187">
    <property type="entry name" value="Zn-dependent exopeptidases"/>
    <property type="match status" value="1"/>
</dbReference>
<feature type="active site" description="Proton acceptor" evidence="7">
    <location>
        <position position="232"/>
    </location>
</feature>
<dbReference type="Gene3D" id="2.40.30.40">
    <property type="entry name" value="Peptidase M42, domain 2"/>
    <property type="match status" value="1"/>
</dbReference>
<dbReference type="PANTHER" id="PTHR32481">
    <property type="entry name" value="AMINOPEPTIDASE"/>
    <property type="match status" value="1"/>
</dbReference>
<feature type="binding site" evidence="8">
    <location>
        <position position="200"/>
    </location>
    <ligand>
        <name>Zn(2+)</name>
        <dbReference type="ChEBI" id="CHEBI:29105"/>
        <label>2</label>
    </ligand>
</feature>
<reference evidence="9 10" key="1">
    <citation type="submission" date="2019-11" db="EMBL/GenBank/DDBJ databases">
        <title>Genome sequence of Deinococcus xianganensis Y35, AI-2 producing algicidal bacterium, isolated from lake water.</title>
        <authorList>
            <person name="Li Y."/>
        </authorList>
    </citation>
    <scope>NUCLEOTIDE SEQUENCE [LARGE SCALE GENOMIC DNA]</scope>
    <source>
        <strain evidence="9 10">Y35</strain>
    </source>
</reference>
<keyword evidence="3" id="KW-0645">Protease</keyword>
<dbReference type="Gene3D" id="3.40.630.10">
    <property type="entry name" value="Zn peptidases"/>
    <property type="match status" value="1"/>
</dbReference>
<dbReference type="InterPro" id="IPR008007">
    <property type="entry name" value="Peptidase_M42"/>
</dbReference>
<feature type="binding site" evidence="8">
    <location>
        <position position="253"/>
    </location>
    <ligand>
        <name>Zn(2+)</name>
        <dbReference type="ChEBI" id="CHEBI:29105"/>
        <label>1</label>
    </ligand>
</feature>
<feature type="binding site" evidence="8">
    <location>
        <position position="200"/>
    </location>
    <ligand>
        <name>Zn(2+)</name>
        <dbReference type="ChEBI" id="CHEBI:29105"/>
        <label>1</label>
    </ligand>
</feature>
<dbReference type="InterPro" id="IPR023367">
    <property type="entry name" value="Peptidase_M42_dom2"/>
</dbReference>
<gene>
    <name evidence="9" type="ORF">GLX28_12695</name>
</gene>
<keyword evidence="5" id="KW-0378">Hydrolase</keyword>
<comment type="similarity">
    <text evidence="1 6">Belongs to the peptidase M42 family.</text>
</comment>
<evidence type="ECO:0000313" key="10">
    <source>
        <dbReference type="Proteomes" id="UP000430519"/>
    </source>
</evidence>
<feature type="binding site" evidence="8">
    <location>
        <position position="233"/>
    </location>
    <ligand>
        <name>Zn(2+)</name>
        <dbReference type="ChEBI" id="CHEBI:29105"/>
        <label>2</label>
    </ligand>
</feature>
<keyword evidence="2" id="KW-0031">Aminopeptidase</keyword>
<dbReference type="Pfam" id="PF05343">
    <property type="entry name" value="Peptidase_M42"/>
    <property type="match status" value="1"/>
</dbReference>
<feature type="binding site" evidence="8">
    <location>
        <position position="82"/>
    </location>
    <ligand>
        <name>Zn(2+)</name>
        <dbReference type="ChEBI" id="CHEBI:29105"/>
        <label>1</label>
    </ligand>
</feature>
<evidence type="ECO:0000256" key="6">
    <source>
        <dbReference type="PIRNR" id="PIRNR001123"/>
    </source>
</evidence>
<keyword evidence="10" id="KW-1185">Reference proteome</keyword>
<dbReference type="PIRSF" id="PIRSF001123">
    <property type="entry name" value="PepA_GA"/>
    <property type="match status" value="1"/>
</dbReference>
<evidence type="ECO:0000256" key="4">
    <source>
        <dbReference type="ARBA" id="ARBA00022723"/>
    </source>
</evidence>
<organism evidence="9 10">
    <name type="scientific">Deinococcus xianganensis</name>
    <dbReference type="NCBI Taxonomy" id="1507289"/>
    <lineage>
        <taxon>Bacteria</taxon>
        <taxon>Thermotogati</taxon>
        <taxon>Deinococcota</taxon>
        <taxon>Deinococci</taxon>
        <taxon>Deinococcales</taxon>
        <taxon>Deinococcaceae</taxon>
        <taxon>Deinococcus</taxon>
    </lineage>
</organism>
<dbReference type="Proteomes" id="UP000430519">
    <property type="component" value="Unassembled WGS sequence"/>
</dbReference>
<dbReference type="AlphaFoldDB" id="A0A6I4YKH4"/>
<keyword evidence="4 8" id="KW-0479">Metal-binding</keyword>
<comment type="caution">
    <text evidence="9">The sequence shown here is derived from an EMBL/GenBank/DDBJ whole genome shotgun (WGS) entry which is preliminary data.</text>
</comment>
<comment type="cofactor">
    <cofactor evidence="8">
        <name>a divalent metal cation</name>
        <dbReference type="ChEBI" id="CHEBI:60240"/>
    </cofactor>
    <text evidence="8">Binds 2 divalent metal cations per subunit.</text>
</comment>
<dbReference type="InterPro" id="IPR051464">
    <property type="entry name" value="Peptidase_M42_aminopept"/>
</dbReference>
<dbReference type="CDD" id="cd05657">
    <property type="entry name" value="M42_glucanase_like"/>
    <property type="match status" value="1"/>
</dbReference>